<evidence type="ECO:0000259" key="6">
    <source>
        <dbReference type="PROSITE" id="PS50157"/>
    </source>
</evidence>
<evidence type="ECO:0000256" key="5">
    <source>
        <dbReference type="SAM" id="MobiDB-lite"/>
    </source>
</evidence>
<name>A0A8H7J358_9PLEO</name>
<evidence type="ECO:0000256" key="1">
    <source>
        <dbReference type="ARBA" id="ARBA00022723"/>
    </source>
</evidence>
<dbReference type="PROSITE" id="PS50157">
    <property type="entry name" value="ZINC_FINGER_C2H2_2"/>
    <property type="match status" value="2"/>
</dbReference>
<dbReference type="Pfam" id="PF00096">
    <property type="entry name" value="zf-C2H2"/>
    <property type="match status" value="1"/>
</dbReference>
<feature type="compositionally biased region" description="Polar residues" evidence="5">
    <location>
        <begin position="59"/>
        <end position="68"/>
    </location>
</feature>
<dbReference type="PANTHER" id="PTHR23235:SF120">
    <property type="entry name" value="KRUPPEL-LIKE FACTOR 15"/>
    <property type="match status" value="1"/>
</dbReference>
<proteinExistence type="predicted"/>
<evidence type="ECO:0000313" key="8">
    <source>
        <dbReference type="Proteomes" id="UP000651452"/>
    </source>
</evidence>
<feature type="compositionally biased region" description="Low complexity" evidence="5">
    <location>
        <begin position="30"/>
        <end position="45"/>
    </location>
</feature>
<dbReference type="OrthoDB" id="6365676at2759"/>
<evidence type="ECO:0000256" key="4">
    <source>
        <dbReference type="PROSITE-ProRule" id="PRU00042"/>
    </source>
</evidence>
<dbReference type="SUPFAM" id="SSF57667">
    <property type="entry name" value="beta-beta-alpha zinc fingers"/>
    <property type="match status" value="1"/>
</dbReference>
<dbReference type="Proteomes" id="UP000651452">
    <property type="component" value="Unassembled WGS sequence"/>
</dbReference>
<keyword evidence="2 4" id="KW-0863">Zinc-finger</keyword>
<dbReference type="GO" id="GO:0000978">
    <property type="term" value="F:RNA polymerase II cis-regulatory region sequence-specific DNA binding"/>
    <property type="evidence" value="ECO:0007669"/>
    <property type="project" value="TreeGrafter"/>
</dbReference>
<reference evidence="7" key="1">
    <citation type="submission" date="2018-12" db="EMBL/GenBank/DDBJ databases">
        <authorList>
            <person name="Syme R.A."/>
            <person name="Farfan-Caceres L."/>
            <person name="Lichtenzveig J."/>
        </authorList>
    </citation>
    <scope>NUCLEOTIDE SEQUENCE</scope>
    <source>
        <strain evidence="7">Al4</strain>
    </source>
</reference>
<evidence type="ECO:0000313" key="7">
    <source>
        <dbReference type="EMBL" id="KAF9695999.1"/>
    </source>
</evidence>
<feature type="domain" description="C2H2-type" evidence="6">
    <location>
        <begin position="187"/>
        <end position="214"/>
    </location>
</feature>
<keyword evidence="8" id="KW-1185">Reference proteome</keyword>
<evidence type="ECO:0000256" key="2">
    <source>
        <dbReference type="ARBA" id="ARBA00022771"/>
    </source>
</evidence>
<feature type="region of interest" description="Disordered" evidence="5">
    <location>
        <begin position="199"/>
        <end position="260"/>
    </location>
</feature>
<protein>
    <recommendedName>
        <fullName evidence="6">C2H2-type domain-containing protein</fullName>
    </recommendedName>
</protein>
<feature type="region of interest" description="Disordered" evidence="5">
    <location>
        <begin position="26"/>
        <end position="82"/>
    </location>
</feature>
<dbReference type="EMBL" id="RZGK01000010">
    <property type="protein sequence ID" value="KAF9695999.1"/>
    <property type="molecule type" value="Genomic_DNA"/>
</dbReference>
<feature type="domain" description="C2H2-type" evidence="6">
    <location>
        <begin position="154"/>
        <end position="186"/>
    </location>
</feature>
<dbReference type="PANTHER" id="PTHR23235">
    <property type="entry name" value="KRUEPPEL-LIKE TRANSCRIPTION FACTOR"/>
    <property type="match status" value="1"/>
</dbReference>
<reference evidence="7" key="2">
    <citation type="submission" date="2020-09" db="EMBL/GenBank/DDBJ databases">
        <title>Reference genome assembly for Australian Ascochyta lentis isolate Al4.</title>
        <authorList>
            <person name="Lee R.C."/>
            <person name="Farfan-Caceres L.M."/>
            <person name="Debler J.W."/>
            <person name="Williams A.H."/>
            <person name="Henares B.M."/>
        </authorList>
    </citation>
    <scope>NUCLEOTIDE SEQUENCE</scope>
    <source>
        <strain evidence="7">Al4</strain>
    </source>
</reference>
<sequence>MDGKNSSGRRVSLLNDNIEAPHLVRLPSITPSLRSRTSSYTSSPIGSPPTPRLIRSESSDSVTMQTPSPITPEFGFDSLSQGLPSPSYAQQQYFDIPHGNMQQKTFSSYAPVTHPGPLSYHGQTVYYPQPQMPEQHVAPPAPAPANARPKKNSYPCPMAKQYQCSDYFTTSGHAARHAKKHTGKKDAYCPECNKAFTRKDNMEQHRRTHQSGRSAKGAENGVKKSKPAAKRPRPSPLLSSGPAMSLPNLDPTLSVSPDSASFMAPAVQQAEPLMDFSMQQRSAYPDPTQYSMSNNYSSSGLDALAIAASGEKRKWDV</sequence>
<comment type="caution">
    <text evidence="7">The sequence shown here is derived from an EMBL/GenBank/DDBJ whole genome shotgun (WGS) entry which is preliminary data.</text>
</comment>
<gene>
    <name evidence="7" type="ORF">EKO04_005851</name>
</gene>
<dbReference type="GO" id="GO:0000981">
    <property type="term" value="F:DNA-binding transcription factor activity, RNA polymerase II-specific"/>
    <property type="evidence" value="ECO:0007669"/>
    <property type="project" value="TreeGrafter"/>
</dbReference>
<feature type="compositionally biased region" description="Basic residues" evidence="5">
    <location>
        <begin position="223"/>
        <end position="233"/>
    </location>
</feature>
<dbReference type="PROSITE" id="PS00028">
    <property type="entry name" value="ZINC_FINGER_C2H2_1"/>
    <property type="match status" value="1"/>
</dbReference>
<dbReference type="InterPro" id="IPR013087">
    <property type="entry name" value="Znf_C2H2_type"/>
</dbReference>
<dbReference type="InterPro" id="IPR036236">
    <property type="entry name" value="Znf_C2H2_sf"/>
</dbReference>
<keyword evidence="3" id="KW-0862">Zinc</keyword>
<dbReference type="Gene3D" id="3.30.160.60">
    <property type="entry name" value="Classic Zinc Finger"/>
    <property type="match status" value="1"/>
</dbReference>
<evidence type="ECO:0000256" key="3">
    <source>
        <dbReference type="ARBA" id="ARBA00022833"/>
    </source>
</evidence>
<accession>A0A8H7J358</accession>
<feature type="region of interest" description="Disordered" evidence="5">
    <location>
        <begin position="131"/>
        <end position="154"/>
    </location>
</feature>
<keyword evidence="1" id="KW-0479">Metal-binding</keyword>
<dbReference type="AlphaFoldDB" id="A0A8H7J358"/>
<dbReference type="FunFam" id="3.30.160.60:FF:002343">
    <property type="entry name" value="Zinc finger protein 33A"/>
    <property type="match status" value="1"/>
</dbReference>
<dbReference type="GO" id="GO:0008270">
    <property type="term" value="F:zinc ion binding"/>
    <property type="evidence" value="ECO:0007669"/>
    <property type="project" value="UniProtKB-KW"/>
</dbReference>
<dbReference type="SMART" id="SM00355">
    <property type="entry name" value="ZnF_C2H2"/>
    <property type="match status" value="2"/>
</dbReference>
<organism evidence="7 8">
    <name type="scientific">Ascochyta lentis</name>
    <dbReference type="NCBI Taxonomy" id="205686"/>
    <lineage>
        <taxon>Eukaryota</taxon>
        <taxon>Fungi</taxon>
        <taxon>Dikarya</taxon>
        <taxon>Ascomycota</taxon>
        <taxon>Pezizomycotina</taxon>
        <taxon>Dothideomycetes</taxon>
        <taxon>Pleosporomycetidae</taxon>
        <taxon>Pleosporales</taxon>
        <taxon>Pleosporineae</taxon>
        <taxon>Didymellaceae</taxon>
        <taxon>Ascochyta</taxon>
    </lineage>
</organism>